<keyword evidence="7" id="KW-0418">Kinase</keyword>
<dbReference type="GO" id="GO:0004674">
    <property type="term" value="F:protein serine/threonine kinase activity"/>
    <property type="evidence" value="ECO:0007669"/>
    <property type="project" value="UniProtKB-EC"/>
</dbReference>
<feature type="compositionally biased region" description="Polar residues" evidence="5">
    <location>
        <begin position="341"/>
        <end position="359"/>
    </location>
</feature>
<feature type="compositionally biased region" description="Polar residues" evidence="5">
    <location>
        <begin position="599"/>
        <end position="611"/>
    </location>
</feature>
<dbReference type="PROSITE" id="PS50011">
    <property type="entry name" value="PROTEIN_KINASE_DOM"/>
    <property type="match status" value="1"/>
</dbReference>
<evidence type="ECO:0000256" key="4">
    <source>
        <dbReference type="PROSITE-ProRule" id="PRU10141"/>
    </source>
</evidence>
<dbReference type="PROSITE" id="PS00107">
    <property type="entry name" value="PROTEIN_KINASE_ATP"/>
    <property type="match status" value="1"/>
</dbReference>
<feature type="binding site" evidence="4">
    <location>
        <position position="55"/>
    </location>
    <ligand>
        <name>ATP</name>
        <dbReference type="ChEBI" id="CHEBI:30616"/>
    </ligand>
</feature>
<reference evidence="7 8" key="1">
    <citation type="journal article" date="2022" name="bioRxiv">
        <title>Genomics of Preaxostyla Flagellates Illuminates Evolutionary Transitions and the Path Towards Mitochondrial Loss.</title>
        <authorList>
            <person name="Novak L.V.F."/>
            <person name="Treitli S.C."/>
            <person name="Pyrih J."/>
            <person name="Halakuc P."/>
            <person name="Pipaliya S.V."/>
            <person name="Vacek V."/>
            <person name="Brzon O."/>
            <person name="Soukal P."/>
            <person name="Eme L."/>
            <person name="Dacks J.B."/>
            <person name="Karnkowska A."/>
            <person name="Elias M."/>
            <person name="Hampl V."/>
        </authorList>
    </citation>
    <scope>NUCLEOTIDE SEQUENCE [LARGE SCALE GENOMIC DNA]</scope>
    <source>
        <strain evidence="7">NAU3</strain>
        <tissue evidence="7">Gut</tissue>
    </source>
</reference>
<accession>A0ABQ9YHQ7</accession>
<dbReference type="InterPro" id="IPR017441">
    <property type="entry name" value="Protein_kinase_ATP_BS"/>
</dbReference>
<evidence type="ECO:0000256" key="3">
    <source>
        <dbReference type="ARBA" id="ARBA00022840"/>
    </source>
</evidence>
<feature type="domain" description="Protein kinase" evidence="6">
    <location>
        <begin position="24"/>
        <end position="306"/>
    </location>
</feature>
<dbReference type="InterPro" id="IPR011009">
    <property type="entry name" value="Kinase-like_dom_sf"/>
</dbReference>
<dbReference type="SUPFAM" id="SSF56112">
    <property type="entry name" value="Protein kinase-like (PK-like)"/>
    <property type="match status" value="1"/>
</dbReference>
<evidence type="ECO:0000256" key="1">
    <source>
        <dbReference type="ARBA" id="ARBA00012513"/>
    </source>
</evidence>
<feature type="compositionally biased region" description="Basic and acidic residues" evidence="5">
    <location>
        <begin position="585"/>
        <end position="598"/>
    </location>
</feature>
<feature type="compositionally biased region" description="Polar residues" evidence="5">
    <location>
        <begin position="556"/>
        <end position="582"/>
    </location>
</feature>
<keyword evidence="3 4" id="KW-0067">ATP-binding</keyword>
<dbReference type="PANTHER" id="PTHR11909">
    <property type="entry name" value="CASEIN KINASE-RELATED"/>
    <property type="match status" value="1"/>
</dbReference>
<dbReference type="Proteomes" id="UP001281761">
    <property type="component" value="Unassembled WGS sequence"/>
</dbReference>
<feature type="compositionally biased region" description="Low complexity" evidence="5">
    <location>
        <begin position="363"/>
        <end position="380"/>
    </location>
</feature>
<gene>
    <name evidence="7" type="ORF">BLNAU_1734</name>
</gene>
<keyword evidence="7" id="KW-0808">Transferase</keyword>
<dbReference type="EC" id="2.7.11.1" evidence="1"/>
<keyword evidence="2 4" id="KW-0547">Nucleotide-binding</keyword>
<feature type="region of interest" description="Disordered" evidence="5">
    <location>
        <begin position="341"/>
        <end position="409"/>
    </location>
</feature>
<dbReference type="Pfam" id="PF00069">
    <property type="entry name" value="Pkinase"/>
    <property type="match status" value="1"/>
</dbReference>
<organism evidence="7 8">
    <name type="scientific">Blattamonas nauphoetae</name>
    <dbReference type="NCBI Taxonomy" id="2049346"/>
    <lineage>
        <taxon>Eukaryota</taxon>
        <taxon>Metamonada</taxon>
        <taxon>Preaxostyla</taxon>
        <taxon>Oxymonadida</taxon>
        <taxon>Blattamonas</taxon>
    </lineage>
</organism>
<sequence length="713" mass="79720">MATSVDDSAKSTDLQIGTVIKDKWQLIQCIGEGAFGQLFLARTMPPARIVEIAVKFERNDTPKKVLHMETNALIKVQGKPHFAQAYYYGYYKDTCYLVQEALGPNLLQLVTMMKYNRFSLGTVLLLGMQAIDALETFHNAGYVHRDLKPANFLVGRTPKTFDMLYLIDFGLIKRTISSSGTPLPKRKNVGFRGTIRYASVNAHHGRDLSRVDDLWSLLFIMVEFYTGYLPWCTLDDKDEVAKLKEEMQNEKIVTQMPSEFIDFVKHLQTCEFETIPDYSFLRSCLQTCFYRLGGNDAMHLDFYQYLVWDYQQQRIKTTNQQPVKLSPSSPEEKQHNTNILAISTPNGDSVSPSSATSNDHQTHPTTSDSPPSSPKNNTSPLEEPAEPLNPTFHSSPQPGLLTFHLPNKPAPHMTGNLDMTEFRRRNAKVNIADRTLVEDPLTPMLSQRRSLNLLLPVGTDGYVSPRMSRPVLGQMNRMESGFLLNAAQVFGDAAHFGQSGQAAKSPTPRSPFTTPKRYVLTSPSQPMSPVGDKRTPRQEQPTVQETDSPRSPKRPFQSNSDSLSPIPQATSETLSSISNISQADPADKHSQKQSEDRPNSSPSTPIHSQQMHIDPTETDPHQQPPTSQPFSAKLAFASPNPRPSSQSYPLSTPPQPTTPPQDHESEPIAFTDQEQPSQESVRDPPVSKPVPQQSGKERVHPLERKSFCGCTLF</sequence>
<feature type="compositionally biased region" description="Basic and acidic residues" evidence="5">
    <location>
        <begin position="695"/>
        <end position="706"/>
    </location>
</feature>
<dbReference type="EMBL" id="JARBJD010000007">
    <property type="protein sequence ID" value="KAK2963201.1"/>
    <property type="molecule type" value="Genomic_DNA"/>
</dbReference>
<evidence type="ECO:0000259" key="6">
    <source>
        <dbReference type="PROSITE" id="PS50011"/>
    </source>
</evidence>
<protein>
    <recommendedName>
        <fullName evidence="1">non-specific serine/threonine protein kinase</fullName>
        <ecNumber evidence="1">2.7.11.1</ecNumber>
    </recommendedName>
</protein>
<name>A0ABQ9YHQ7_9EUKA</name>
<dbReference type="InterPro" id="IPR000719">
    <property type="entry name" value="Prot_kinase_dom"/>
</dbReference>
<feature type="region of interest" description="Disordered" evidence="5">
    <location>
        <begin position="498"/>
        <end position="713"/>
    </location>
</feature>
<dbReference type="SMART" id="SM00220">
    <property type="entry name" value="S_TKc"/>
    <property type="match status" value="1"/>
</dbReference>
<evidence type="ECO:0000313" key="8">
    <source>
        <dbReference type="Proteomes" id="UP001281761"/>
    </source>
</evidence>
<evidence type="ECO:0000256" key="2">
    <source>
        <dbReference type="ARBA" id="ARBA00022741"/>
    </source>
</evidence>
<dbReference type="InterPro" id="IPR050235">
    <property type="entry name" value="CK1_Ser-Thr_kinase"/>
</dbReference>
<dbReference type="PROSITE" id="PS00108">
    <property type="entry name" value="PROTEIN_KINASE_ST"/>
    <property type="match status" value="1"/>
</dbReference>
<evidence type="ECO:0000313" key="7">
    <source>
        <dbReference type="EMBL" id="KAK2963201.1"/>
    </source>
</evidence>
<dbReference type="Gene3D" id="1.10.510.10">
    <property type="entry name" value="Transferase(Phosphotransferase) domain 1"/>
    <property type="match status" value="1"/>
</dbReference>
<comment type="caution">
    <text evidence="7">The sequence shown here is derived from an EMBL/GenBank/DDBJ whole genome shotgun (WGS) entry which is preliminary data.</text>
</comment>
<proteinExistence type="predicted"/>
<evidence type="ECO:0000256" key="5">
    <source>
        <dbReference type="SAM" id="MobiDB-lite"/>
    </source>
</evidence>
<dbReference type="InterPro" id="IPR008271">
    <property type="entry name" value="Ser/Thr_kinase_AS"/>
</dbReference>
<keyword evidence="8" id="KW-1185">Reference proteome</keyword>